<proteinExistence type="predicted"/>
<name>A0A383BD54_9ZZZZ</name>
<gene>
    <name evidence="1" type="ORF">METZ01_LOCUS470658</name>
</gene>
<sequence>QPSHQRVTHNSYKYQSDSQKNGIVRQLLNQTIHTTIPVNMGYGVSDLLE</sequence>
<protein>
    <submittedName>
        <fullName evidence="1">Uncharacterized protein</fullName>
    </submittedName>
</protein>
<evidence type="ECO:0000313" key="1">
    <source>
        <dbReference type="EMBL" id="SVE17804.1"/>
    </source>
</evidence>
<accession>A0A383BD54</accession>
<dbReference type="AlphaFoldDB" id="A0A383BD54"/>
<feature type="non-terminal residue" evidence="1">
    <location>
        <position position="1"/>
    </location>
</feature>
<dbReference type="EMBL" id="UINC01199399">
    <property type="protein sequence ID" value="SVE17804.1"/>
    <property type="molecule type" value="Genomic_DNA"/>
</dbReference>
<reference evidence="1" key="1">
    <citation type="submission" date="2018-05" db="EMBL/GenBank/DDBJ databases">
        <authorList>
            <person name="Lanie J.A."/>
            <person name="Ng W.-L."/>
            <person name="Kazmierczak K.M."/>
            <person name="Andrzejewski T.M."/>
            <person name="Davidsen T.M."/>
            <person name="Wayne K.J."/>
            <person name="Tettelin H."/>
            <person name="Glass J.I."/>
            <person name="Rusch D."/>
            <person name="Podicherti R."/>
            <person name="Tsui H.-C.T."/>
            <person name="Winkler M.E."/>
        </authorList>
    </citation>
    <scope>NUCLEOTIDE SEQUENCE</scope>
</reference>
<organism evidence="1">
    <name type="scientific">marine metagenome</name>
    <dbReference type="NCBI Taxonomy" id="408172"/>
    <lineage>
        <taxon>unclassified sequences</taxon>
        <taxon>metagenomes</taxon>
        <taxon>ecological metagenomes</taxon>
    </lineage>
</organism>